<feature type="transmembrane region" description="Helical" evidence="1">
    <location>
        <begin position="924"/>
        <end position="943"/>
    </location>
</feature>
<accession>A0A2S8F0U5</accession>
<evidence type="ECO:0000256" key="1">
    <source>
        <dbReference type="SAM" id="Phobius"/>
    </source>
</evidence>
<feature type="transmembrane region" description="Helical" evidence="1">
    <location>
        <begin position="211"/>
        <end position="232"/>
    </location>
</feature>
<evidence type="ECO:0000313" key="2">
    <source>
        <dbReference type="EMBL" id="PQO25795.1"/>
    </source>
</evidence>
<feature type="transmembrane region" description="Helical" evidence="1">
    <location>
        <begin position="542"/>
        <end position="561"/>
    </location>
</feature>
<feature type="transmembrane region" description="Helical" evidence="1">
    <location>
        <begin position="416"/>
        <end position="434"/>
    </location>
</feature>
<feature type="transmembrane region" description="Helical" evidence="1">
    <location>
        <begin position="745"/>
        <end position="766"/>
    </location>
</feature>
<feature type="transmembrane region" description="Helical" evidence="1">
    <location>
        <begin position="441"/>
        <end position="463"/>
    </location>
</feature>
<feature type="transmembrane region" description="Helical" evidence="1">
    <location>
        <begin position="510"/>
        <end position="530"/>
    </location>
</feature>
<gene>
    <name evidence="2" type="ORF">C5Y96_23585</name>
</gene>
<feature type="transmembrane region" description="Helical" evidence="1">
    <location>
        <begin position="895"/>
        <end position="917"/>
    </location>
</feature>
<reference evidence="2 3" key="1">
    <citation type="submission" date="2018-02" db="EMBL/GenBank/DDBJ databases">
        <title>Comparative genomes isolates from brazilian mangrove.</title>
        <authorList>
            <person name="Araujo J.E."/>
            <person name="Taketani R.G."/>
            <person name="Silva M.C.P."/>
            <person name="Loureco M.V."/>
            <person name="Andreote F.D."/>
        </authorList>
    </citation>
    <scope>NUCLEOTIDE SEQUENCE [LARGE SCALE GENOMIC DNA]</scope>
    <source>
        <strain evidence="2 3">HEX-2 MGV</strain>
    </source>
</reference>
<feature type="transmembrane region" description="Helical" evidence="1">
    <location>
        <begin position="239"/>
        <end position="259"/>
    </location>
</feature>
<name>A0A2S8F0U5_9BACT</name>
<feature type="transmembrane region" description="Helical" evidence="1">
    <location>
        <begin position="772"/>
        <end position="797"/>
    </location>
</feature>
<feature type="transmembrane region" description="Helical" evidence="1">
    <location>
        <begin position="660"/>
        <end position="679"/>
    </location>
</feature>
<dbReference type="AlphaFoldDB" id="A0A2S8F0U5"/>
<feature type="transmembrane region" description="Helical" evidence="1">
    <location>
        <begin position="596"/>
        <end position="614"/>
    </location>
</feature>
<feature type="transmembrane region" description="Helical" evidence="1">
    <location>
        <begin position="832"/>
        <end position="852"/>
    </location>
</feature>
<feature type="transmembrane region" description="Helical" evidence="1">
    <location>
        <begin position="318"/>
        <end position="338"/>
    </location>
</feature>
<dbReference type="EMBL" id="PUIA01000074">
    <property type="protein sequence ID" value="PQO25795.1"/>
    <property type="molecule type" value="Genomic_DNA"/>
</dbReference>
<feature type="transmembrane region" description="Helical" evidence="1">
    <location>
        <begin position="864"/>
        <end position="883"/>
    </location>
</feature>
<feature type="transmembrane region" description="Helical" evidence="1">
    <location>
        <begin position="686"/>
        <end position="707"/>
    </location>
</feature>
<feature type="transmembrane region" description="Helical" evidence="1">
    <location>
        <begin position="568"/>
        <end position="590"/>
    </location>
</feature>
<protein>
    <submittedName>
        <fullName evidence="2">Uncharacterized protein</fullName>
    </submittedName>
</protein>
<keyword evidence="1" id="KW-0472">Membrane</keyword>
<keyword evidence="1" id="KW-0812">Transmembrane</keyword>
<feature type="transmembrane region" description="Helical" evidence="1">
    <location>
        <begin position="626"/>
        <end position="648"/>
    </location>
</feature>
<feature type="transmembrane region" description="Helical" evidence="1">
    <location>
        <begin position="804"/>
        <end position="826"/>
    </location>
</feature>
<feature type="transmembrane region" description="Helical" evidence="1">
    <location>
        <begin position="271"/>
        <end position="290"/>
    </location>
</feature>
<feature type="transmembrane region" description="Helical" evidence="1">
    <location>
        <begin position="949"/>
        <end position="975"/>
    </location>
</feature>
<organism evidence="2 3">
    <name type="scientific">Blastopirellula marina</name>
    <dbReference type="NCBI Taxonomy" id="124"/>
    <lineage>
        <taxon>Bacteria</taxon>
        <taxon>Pseudomonadati</taxon>
        <taxon>Planctomycetota</taxon>
        <taxon>Planctomycetia</taxon>
        <taxon>Pirellulales</taxon>
        <taxon>Pirellulaceae</taxon>
        <taxon>Blastopirellula</taxon>
    </lineage>
</organism>
<feature type="transmembrane region" description="Helical" evidence="1">
    <location>
        <begin position="184"/>
        <end position="205"/>
    </location>
</feature>
<comment type="caution">
    <text evidence="2">The sequence shown here is derived from an EMBL/GenBank/DDBJ whole genome shotgun (WGS) entry which is preliminary data.</text>
</comment>
<feature type="transmembrane region" description="Helical" evidence="1">
    <location>
        <begin position="295"/>
        <end position="312"/>
    </location>
</feature>
<sequence>MHLAADSDSTHRSLRINVGKQHMSSSEHQQDLRQAIQFAIQNLKYWKLDASVQEFYEAWLKQLETIDQSCEHLEAPKENESPRSPLQQLRYRAFLDHELDRHVQLGRLPEHLVVSLKDENRRIQRELEAEIGTISENQASDTAVAADTDSSNDRVAAVEGDRSLPNSISGKLLEAVLDPRSLQYLMMLGSALLVLGLVIWLATQGFFDDPLVIAVCAGVANLVVLGAGVYLLRYTRFKTAGQGITLLACLVMPLHLWFYDAQGLIVLDEGGHLWIPALAIAVLYACCAVLVRDPLFAYAMVGGITLTGLMILGDQSVARFWEGAAVSSLLIALGAIAIHAERAFVSGDGPFSREDFGKAFYRAGHCVLLGGLIVLLSWTISSWTYGGMLTDLWSFWRTGPLPFDEPSLATSDKLKTLAIGLSLVATYLYGYSYFVVGRQSAWVWGGIASFLWAEVMFVDLLPVPVTEELVMMVFAVTAIFFQGFAWSVRGLEQTEEHEKAPITLGTMMQTVASLLLLVPLVMGIAGYLGATFNVFPLHETTHLFAIAMVTTSIACWLGIWLTREHNVYLNVASAVSSCIAVLLASFSGLALMNWEAWDVAGPLLMVVPLGYWLLSTRFSSSLRTNLQIAAHSGTSLLVGAIMVSAYGLSIRRIEPLSGHVSEILLSVFFMEVCLFYVLYAIQSKHLAGNLLALVAGSAAVVQLEHFFGASYELGLFTFGVIGIVGIIVDRVIGFEIDEANSDHRALGMSGQILLSLAGTGGVLIALNRLMMVGFHGGTLALLLGLIATSLLAALMVVPRKVSRWYIALAVAQGCSALLLVAFGLTLEPWQKLEILLASLGVVVLIVSHVGWAQEGERQEDWVTLGLVVGSLLLAVPMLTGLLGQRFEFYSETTHWRIVHEIGALTAGLGLLGTGILFRLRTTTIVGGITTLLYVGTLVVYVHLPQQLQGVAVYMMIGGAIFFVVSLLLSIFRDYLLAMPERFRRRRGLFRVLTWR</sequence>
<proteinExistence type="predicted"/>
<keyword evidence="1" id="KW-1133">Transmembrane helix</keyword>
<feature type="transmembrane region" description="Helical" evidence="1">
    <location>
        <begin position="359"/>
        <end position="380"/>
    </location>
</feature>
<feature type="transmembrane region" description="Helical" evidence="1">
    <location>
        <begin position="469"/>
        <end position="489"/>
    </location>
</feature>
<evidence type="ECO:0000313" key="3">
    <source>
        <dbReference type="Proteomes" id="UP000240009"/>
    </source>
</evidence>
<feature type="transmembrane region" description="Helical" evidence="1">
    <location>
        <begin position="713"/>
        <end position="733"/>
    </location>
</feature>
<dbReference type="Proteomes" id="UP000240009">
    <property type="component" value="Unassembled WGS sequence"/>
</dbReference>